<protein>
    <submittedName>
        <fullName evidence="2">Uncharacterized protein</fullName>
    </submittedName>
</protein>
<organism evidence="2 3">
    <name type="scientific">Vigna unguiculata</name>
    <name type="common">Cowpea</name>
    <dbReference type="NCBI Taxonomy" id="3917"/>
    <lineage>
        <taxon>Eukaryota</taxon>
        <taxon>Viridiplantae</taxon>
        <taxon>Streptophyta</taxon>
        <taxon>Embryophyta</taxon>
        <taxon>Tracheophyta</taxon>
        <taxon>Spermatophyta</taxon>
        <taxon>Magnoliopsida</taxon>
        <taxon>eudicotyledons</taxon>
        <taxon>Gunneridae</taxon>
        <taxon>Pentapetalae</taxon>
        <taxon>rosids</taxon>
        <taxon>fabids</taxon>
        <taxon>Fabales</taxon>
        <taxon>Fabaceae</taxon>
        <taxon>Papilionoideae</taxon>
        <taxon>50 kb inversion clade</taxon>
        <taxon>NPAAA clade</taxon>
        <taxon>indigoferoid/millettioid clade</taxon>
        <taxon>Phaseoleae</taxon>
        <taxon>Vigna</taxon>
    </lineage>
</organism>
<evidence type="ECO:0000256" key="1">
    <source>
        <dbReference type="SAM" id="MobiDB-lite"/>
    </source>
</evidence>
<name>A0A4D6NC41_VIGUN</name>
<keyword evidence="3" id="KW-1185">Reference proteome</keyword>
<sequence length="103" mass="11501">MQGRDAVLTETANSRSGETRDSGGITRSRSGETFSPERDYASLKTKKGSPRRVLVAVSTLVLSPRRDELAWAKIAEFTTVHPHAMAEPAQIYSQIHMQLHFFQ</sequence>
<evidence type="ECO:0000313" key="3">
    <source>
        <dbReference type="Proteomes" id="UP000501690"/>
    </source>
</evidence>
<dbReference type="Proteomes" id="UP000501690">
    <property type="component" value="Linkage Group LG10"/>
</dbReference>
<reference evidence="2 3" key="1">
    <citation type="submission" date="2019-04" db="EMBL/GenBank/DDBJ databases">
        <title>An improved genome assembly and genetic linkage map for asparagus bean, Vigna unguiculata ssp. sesquipedialis.</title>
        <authorList>
            <person name="Xia Q."/>
            <person name="Zhang R."/>
            <person name="Dong Y."/>
        </authorList>
    </citation>
    <scope>NUCLEOTIDE SEQUENCE [LARGE SCALE GENOMIC DNA]</scope>
    <source>
        <tissue evidence="2">Leaf</tissue>
    </source>
</reference>
<dbReference type="EMBL" id="CP039354">
    <property type="protein sequence ID" value="QCE10109.1"/>
    <property type="molecule type" value="Genomic_DNA"/>
</dbReference>
<accession>A0A4D6NC41</accession>
<evidence type="ECO:0000313" key="2">
    <source>
        <dbReference type="EMBL" id="QCE10109.1"/>
    </source>
</evidence>
<feature type="region of interest" description="Disordered" evidence="1">
    <location>
        <begin position="1"/>
        <end position="45"/>
    </location>
</feature>
<gene>
    <name evidence="2" type="ORF">DEO72_LG10g1335</name>
</gene>
<dbReference type="AlphaFoldDB" id="A0A4D6NC41"/>
<proteinExistence type="predicted"/>